<evidence type="ECO:0000313" key="2">
    <source>
        <dbReference type="EMBL" id="CAH0038195.1"/>
    </source>
</evidence>
<evidence type="ECO:0000313" key="3">
    <source>
        <dbReference type="Proteomes" id="UP000696573"/>
    </source>
</evidence>
<dbReference type="InterPro" id="IPR010730">
    <property type="entry name" value="HET"/>
</dbReference>
<dbReference type="Proteomes" id="UP000696573">
    <property type="component" value="Unassembled WGS sequence"/>
</dbReference>
<dbReference type="PANTHER" id="PTHR24148">
    <property type="entry name" value="ANKYRIN REPEAT DOMAIN-CONTAINING PROTEIN 39 HOMOLOG-RELATED"/>
    <property type="match status" value="1"/>
</dbReference>
<feature type="domain" description="Heterokaryon incompatibility" evidence="1">
    <location>
        <begin position="110"/>
        <end position="275"/>
    </location>
</feature>
<protein>
    <recommendedName>
        <fullName evidence="1">Heterokaryon incompatibility domain-containing protein</fullName>
    </recommendedName>
</protein>
<organism evidence="2 3">
    <name type="scientific">Clonostachys rhizophaga</name>
    <dbReference type="NCBI Taxonomy" id="160324"/>
    <lineage>
        <taxon>Eukaryota</taxon>
        <taxon>Fungi</taxon>
        <taxon>Dikarya</taxon>
        <taxon>Ascomycota</taxon>
        <taxon>Pezizomycotina</taxon>
        <taxon>Sordariomycetes</taxon>
        <taxon>Hypocreomycetidae</taxon>
        <taxon>Hypocreales</taxon>
        <taxon>Bionectriaceae</taxon>
        <taxon>Clonostachys</taxon>
    </lineage>
</organism>
<accession>A0A9N9VXY9</accession>
<dbReference type="EMBL" id="CABFNQ020000760">
    <property type="protein sequence ID" value="CAH0038195.1"/>
    <property type="molecule type" value="Genomic_DNA"/>
</dbReference>
<sequence length="673" mass="78199">MHSYRALQPCEPPDSGIPYLFELEPNKYRKTTSFTSPAPETDKLTDNQDSIVPRLLNVQEHREEIPKMWKYIRHLEVLCPPSDPRLRLDWSPPRVPLKRHWINARKEKRFVALSYTWEKSEHEDKTHEQYAVQARDKARYVPCKVRDCVFKRILKYMRVHDIFYLWIDRYCIAQKACRTHHCKHKKCATKREALHASDLVYGNSEFPVALLGRQMEQEQDMRLLAKIMGGRLVVGGIDGPRLSRRTSRKEVGDALTLLNAITSDKWWTRAWTFQENYRGSTRMTLLIHHPSNLESTKREFADVFGYVPGELSIQSTSFFKHTTRLCQAALAAGLKSDMPHRILHAAGRYSILLHESESMTSRIIAELQFKEVARESDILAIIANCCTYPVRLDVKSLEKENLSVNILALRLLNGEIFDNGRGRNQDLTRPTPTTERFFFPQFEAPPNDHRLTYNKHCRFDPVCLTSAGVETTGHLWKLEKLIRTDELLPDPLRLKPSEPTLVTRDRLKQLVNVLRDNDAQFLARKINHFIRYNDWNLPLRPLTTSKFSHRWVFTMIQEVIAAMKDGKVLRLGRLYGSPTNTTPQISALFIYNHDDHGEPFGPSDYVFTSLCPKTVDDKQRNYNDLHRHVSIQVEVAGPADPLPRLYFKQWISGSCFFSGCPRRKVVFPWPDIL</sequence>
<comment type="caution">
    <text evidence="2">The sequence shown here is derived from an EMBL/GenBank/DDBJ whole genome shotgun (WGS) entry which is preliminary data.</text>
</comment>
<dbReference type="OrthoDB" id="270167at2759"/>
<dbReference type="InterPro" id="IPR052895">
    <property type="entry name" value="HetReg/Transcr_Mod"/>
</dbReference>
<dbReference type="PANTHER" id="PTHR24148:SF64">
    <property type="entry name" value="HETEROKARYON INCOMPATIBILITY DOMAIN-CONTAINING PROTEIN"/>
    <property type="match status" value="1"/>
</dbReference>
<evidence type="ECO:0000259" key="1">
    <source>
        <dbReference type="Pfam" id="PF06985"/>
    </source>
</evidence>
<dbReference type="Pfam" id="PF06985">
    <property type="entry name" value="HET"/>
    <property type="match status" value="1"/>
</dbReference>
<dbReference type="AlphaFoldDB" id="A0A9N9VXY9"/>
<reference evidence="2" key="1">
    <citation type="submission" date="2021-10" db="EMBL/GenBank/DDBJ databases">
        <authorList>
            <person name="Piombo E."/>
        </authorList>
    </citation>
    <scope>NUCLEOTIDE SEQUENCE</scope>
</reference>
<gene>
    <name evidence="2" type="ORF">CRHIZ90672A_00006259</name>
</gene>
<name>A0A9N9VXY9_9HYPO</name>
<proteinExistence type="predicted"/>
<keyword evidence="3" id="KW-1185">Reference proteome</keyword>